<reference evidence="2 3" key="1">
    <citation type="submission" date="2014-09" db="EMBL/GenBank/DDBJ databases">
        <authorList>
            <person name="Ellenberger Sabrina"/>
        </authorList>
    </citation>
    <scope>NUCLEOTIDE SEQUENCE [LARGE SCALE GENOMIC DNA]</scope>
    <source>
        <strain evidence="2 3">CBS 412.66</strain>
    </source>
</reference>
<protein>
    <recommendedName>
        <fullName evidence="1">Aladin seven-bladed propeller domain-containing protein</fullName>
    </recommendedName>
</protein>
<dbReference type="InterPro" id="IPR015943">
    <property type="entry name" value="WD40/YVTN_repeat-like_dom_sf"/>
</dbReference>
<dbReference type="GO" id="GO:0005643">
    <property type="term" value="C:nuclear pore"/>
    <property type="evidence" value="ECO:0007669"/>
    <property type="project" value="TreeGrafter"/>
</dbReference>
<dbReference type="PANTHER" id="PTHR14494">
    <property type="entry name" value="ALADIN/ADRACALIN/AAAS"/>
    <property type="match status" value="1"/>
</dbReference>
<dbReference type="Pfam" id="PF25460">
    <property type="entry name" value="Beta-prop_Aladin"/>
    <property type="match status" value="1"/>
</dbReference>
<dbReference type="Gene3D" id="2.130.10.10">
    <property type="entry name" value="YVTN repeat-like/Quinoprotein amine dehydrogenase"/>
    <property type="match status" value="2"/>
</dbReference>
<proteinExistence type="predicted"/>
<dbReference type="EMBL" id="LN730358">
    <property type="protein sequence ID" value="CEP13604.1"/>
    <property type="molecule type" value="Genomic_DNA"/>
</dbReference>
<sequence length="519" mass="58316">MNFLYTTPDETFGTVAECNGTLGKQWVEIEAIYTCLCHHPPVHVDNENSAALRELQGNNTPLYPSIKYDNLLHSQADFTHASPAEAATSECYYASCYQELKNRCLKQIEENRPAIEATPVFKHGKQIYNFLCSKLPQTPDTLLQHDLFRAKQEAGLFKCVSWHPHREILAVAHQDNQVYLYERKEDGVWTCLVLSHLKMKQITCLEWKSKACGTLAVACKDGVCIWTLEQAVAETQPRHHPAASMRYFTHPGQEYISSLAWDPTPGSHLLAVVSAVSNTLVIYDLLLNRTIPLKRYGSGNILLRWSPNGEWLFEGGSAGTSRMWDTRNWTSKKIQNPAGLWIQAACWSPDNRTLIYSMYGKSDIHALFLSGDLLKSDLINVKIISTSLTTITTESGAQTEAGGVIRDISIDKRNGQRLAIIFENSNLIALYSVKQVSPLNLIEEPMLFPIGYMRGCSVSCNENNSLQISALKRDTKPLSLSFSPTFKDGALLAVTWDTGLITFVTHTFLTDEEIRKRFM</sequence>
<dbReference type="SUPFAM" id="SSF50978">
    <property type="entry name" value="WD40 repeat-like"/>
    <property type="match status" value="1"/>
</dbReference>
<dbReference type="PANTHER" id="PTHR14494:SF0">
    <property type="entry name" value="ALADIN"/>
    <property type="match status" value="1"/>
</dbReference>
<dbReference type="InterPro" id="IPR045139">
    <property type="entry name" value="Aladin"/>
</dbReference>
<evidence type="ECO:0000259" key="1">
    <source>
        <dbReference type="Pfam" id="PF25460"/>
    </source>
</evidence>
<organism evidence="2 3">
    <name type="scientific">Parasitella parasitica</name>
    <dbReference type="NCBI Taxonomy" id="35722"/>
    <lineage>
        <taxon>Eukaryota</taxon>
        <taxon>Fungi</taxon>
        <taxon>Fungi incertae sedis</taxon>
        <taxon>Mucoromycota</taxon>
        <taxon>Mucoromycotina</taxon>
        <taxon>Mucoromycetes</taxon>
        <taxon>Mucorales</taxon>
        <taxon>Mucorineae</taxon>
        <taxon>Mucoraceae</taxon>
        <taxon>Parasitella</taxon>
    </lineage>
</organism>
<name>A0A0B7N826_9FUNG</name>
<dbReference type="GO" id="GO:0006913">
    <property type="term" value="P:nucleocytoplasmic transport"/>
    <property type="evidence" value="ECO:0007669"/>
    <property type="project" value="TreeGrafter"/>
</dbReference>
<evidence type="ECO:0000313" key="2">
    <source>
        <dbReference type="EMBL" id="CEP13604.1"/>
    </source>
</evidence>
<accession>A0A0B7N826</accession>
<dbReference type="OrthoDB" id="10251741at2759"/>
<keyword evidence="3" id="KW-1185">Reference proteome</keyword>
<dbReference type="STRING" id="35722.A0A0B7N826"/>
<gene>
    <name evidence="2" type="primary">PARPA_07719.1 scaffold 30360</name>
</gene>
<dbReference type="InterPro" id="IPR036322">
    <property type="entry name" value="WD40_repeat_dom_sf"/>
</dbReference>
<dbReference type="InterPro" id="IPR001680">
    <property type="entry name" value="WD40_rpt"/>
</dbReference>
<dbReference type="SMART" id="SM00320">
    <property type="entry name" value="WD40"/>
    <property type="match status" value="4"/>
</dbReference>
<evidence type="ECO:0000313" key="3">
    <source>
        <dbReference type="Proteomes" id="UP000054107"/>
    </source>
</evidence>
<dbReference type="InterPro" id="IPR057403">
    <property type="entry name" value="Beta-prop_Aladin"/>
</dbReference>
<dbReference type="AlphaFoldDB" id="A0A0B7N826"/>
<feature type="domain" description="Aladin seven-bladed propeller" evidence="1">
    <location>
        <begin position="155"/>
        <end position="504"/>
    </location>
</feature>
<dbReference type="Proteomes" id="UP000054107">
    <property type="component" value="Unassembled WGS sequence"/>
</dbReference>